<dbReference type="EMBL" id="FNGW01000010">
    <property type="protein sequence ID" value="SDM36924.1"/>
    <property type="molecule type" value="Genomic_DNA"/>
</dbReference>
<gene>
    <name evidence="1" type="ORF">SAMN04515677_11033</name>
</gene>
<dbReference type="Proteomes" id="UP000199068">
    <property type="component" value="Unassembled WGS sequence"/>
</dbReference>
<proteinExistence type="predicted"/>
<dbReference type="RefSeq" id="WP_092727361.1">
    <property type="nucleotide sequence ID" value="NZ_FNGW01000010.1"/>
</dbReference>
<organism evidence="1 2">
    <name type="scientific">Romboutsia lituseburensis DSM 797</name>
    <dbReference type="NCBI Taxonomy" id="1121325"/>
    <lineage>
        <taxon>Bacteria</taxon>
        <taxon>Bacillati</taxon>
        <taxon>Bacillota</taxon>
        <taxon>Clostridia</taxon>
        <taxon>Peptostreptococcales</taxon>
        <taxon>Peptostreptococcaceae</taxon>
        <taxon>Romboutsia</taxon>
    </lineage>
</organism>
<evidence type="ECO:0000313" key="2">
    <source>
        <dbReference type="Proteomes" id="UP000199068"/>
    </source>
</evidence>
<name>A0A1G9SNF4_9FIRM</name>
<protein>
    <submittedName>
        <fullName evidence="1">Uncharacterized protein</fullName>
    </submittedName>
</protein>
<evidence type="ECO:0000313" key="1">
    <source>
        <dbReference type="EMBL" id="SDM36924.1"/>
    </source>
</evidence>
<keyword evidence="2" id="KW-1185">Reference proteome</keyword>
<accession>A0A1G9SNF4</accession>
<dbReference type="AlphaFoldDB" id="A0A1G9SNF4"/>
<sequence length="108" mass="12148">MFEMVKFPYNNRAVARLDSNNVVHNHLYHNCPIGKVDENNIIYNISNEPIGRVDENGVVYSHHINNTSIGKVLENGFIEKEGCLIGRIDTNNSLVAGGAYLLLVHENR</sequence>
<reference evidence="1 2" key="1">
    <citation type="submission" date="2016-10" db="EMBL/GenBank/DDBJ databases">
        <authorList>
            <person name="de Groot N.N."/>
        </authorList>
    </citation>
    <scope>NUCLEOTIDE SEQUENCE [LARGE SCALE GENOMIC DNA]</scope>
    <source>
        <strain evidence="1 2">DSM 797</strain>
    </source>
</reference>